<feature type="transmembrane region" description="Helical" evidence="1">
    <location>
        <begin position="6"/>
        <end position="24"/>
    </location>
</feature>
<accession>A0AAQ3WWQ9</accession>
<sequence>MEGLVMATSLIGATIITIFFGPVSDAVGRYRLLMLCTTLAHEEEDKQAKGPYHEEEGGEVEQ</sequence>
<evidence type="ECO:0000313" key="2">
    <source>
        <dbReference type="EMBL" id="WVZ77172.1"/>
    </source>
</evidence>
<keyword evidence="1" id="KW-0812">Transmembrane</keyword>
<dbReference type="SUPFAM" id="SSF103473">
    <property type="entry name" value="MFS general substrate transporter"/>
    <property type="match status" value="1"/>
</dbReference>
<dbReference type="Proteomes" id="UP001341281">
    <property type="component" value="Chromosome 05"/>
</dbReference>
<proteinExistence type="predicted"/>
<dbReference type="EMBL" id="CP144749">
    <property type="protein sequence ID" value="WVZ77172.1"/>
    <property type="molecule type" value="Genomic_DNA"/>
</dbReference>
<reference evidence="2 3" key="1">
    <citation type="submission" date="2024-02" db="EMBL/GenBank/DDBJ databases">
        <title>High-quality chromosome-scale genome assembly of Pensacola bahiagrass (Paspalum notatum Flugge var. saurae).</title>
        <authorList>
            <person name="Vega J.M."/>
            <person name="Podio M."/>
            <person name="Orjuela J."/>
            <person name="Siena L.A."/>
            <person name="Pessino S.C."/>
            <person name="Combes M.C."/>
            <person name="Mariac C."/>
            <person name="Albertini E."/>
            <person name="Pupilli F."/>
            <person name="Ortiz J.P.A."/>
            <person name="Leblanc O."/>
        </authorList>
    </citation>
    <scope>NUCLEOTIDE SEQUENCE [LARGE SCALE GENOMIC DNA]</scope>
    <source>
        <strain evidence="2">R1</strain>
        <tissue evidence="2">Leaf</tissue>
    </source>
</reference>
<protein>
    <submittedName>
        <fullName evidence="2">Uncharacterized protein</fullName>
    </submittedName>
</protein>
<keyword evidence="1" id="KW-0472">Membrane</keyword>
<gene>
    <name evidence="2" type="ORF">U9M48_025067</name>
</gene>
<name>A0AAQ3WWQ9_PASNO</name>
<dbReference type="AlphaFoldDB" id="A0AAQ3WWQ9"/>
<organism evidence="2 3">
    <name type="scientific">Paspalum notatum var. saurae</name>
    <dbReference type="NCBI Taxonomy" id="547442"/>
    <lineage>
        <taxon>Eukaryota</taxon>
        <taxon>Viridiplantae</taxon>
        <taxon>Streptophyta</taxon>
        <taxon>Embryophyta</taxon>
        <taxon>Tracheophyta</taxon>
        <taxon>Spermatophyta</taxon>
        <taxon>Magnoliopsida</taxon>
        <taxon>Liliopsida</taxon>
        <taxon>Poales</taxon>
        <taxon>Poaceae</taxon>
        <taxon>PACMAD clade</taxon>
        <taxon>Panicoideae</taxon>
        <taxon>Andropogonodae</taxon>
        <taxon>Paspaleae</taxon>
        <taxon>Paspalinae</taxon>
        <taxon>Paspalum</taxon>
    </lineage>
</organism>
<keyword evidence="1" id="KW-1133">Transmembrane helix</keyword>
<keyword evidence="3" id="KW-1185">Reference proteome</keyword>
<evidence type="ECO:0000313" key="3">
    <source>
        <dbReference type="Proteomes" id="UP001341281"/>
    </source>
</evidence>
<dbReference type="InterPro" id="IPR036259">
    <property type="entry name" value="MFS_trans_sf"/>
</dbReference>
<evidence type="ECO:0000256" key="1">
    <source>
        <dbReference type="SAM" id="Phobius"/>
    </source>
</evidence>